<accession>A0A0F9UGF6</accession>
<gene>
    <name evidence="1" type="ORF">LCGC14_0533560</name>
</gene>
<sequence length="68" mass="7866">MYTDKEIDAALEYAHFVAERESEGKILELLKIRGGKPKPDWDEDDLQAFKEIRKGLEMALVMKRAKEA</sequence>
<reference evidence="1" key="1">
    <citation type="journal article" date="2015" name="Nature">
        <title>Complex archaea that bridge the gap between prokaryotes and eukaryotes.</title>
        <authorList>
            <person name="Spang A."/>
            <person name="Saw J.H."/>
            <person name="Jorgensen S.L."/>
            <person name="Zaremba-Niedzwiedzka K."/>
            <person name="Martijn J."/>
            <person name="Lind A.E."/>
            <person name="van Eijk R."/>
            <person name="Schleper C."/>
            <person name="Guy L."/>
            <person name="Ettema T.J."/>
        </authorList>
    </citation>
    <scope>NUCLEOTIDE SEQUENCE</scope>
</reference>
<dbReference type="EMBL" id="LAZR01000700">
    <property type="protein sequence ID" value="KKN60306.1"/>
    <property type="molecule type" value="Genomic_DNA"/>
</dbReference>
<comment type="caution">
    <text evidence="1">The sequence shown here is derived from an EMBL/GenBank/DDBJ whole genome shotgun (WGS) entry which is preliminary data.</text>
</comment>
<proteinExistence type="predicted"/>
<dbReference type="AlphaFoldDB" id="A0A0F9UGF6"/>
<name>A0A0F9UGF6_9ZZZZ</name>
<organism evidence="1">
    <name type="scientific">marine sediment metagenome</name>
    <dbReference type="NCBI Taxonomy" id="412755"/>
    <lineage>
        <taxon>unclassified sequences</taxon>
        <taxon>metagenomes</taxon>
        <taxon>ecological metagenomes</taxon>
    </lineage>
</organism>
<protein>
    <submittedName>
        <fullName evidence="1">Uncharacterized protein</fullName>
    </submittedName>
</protein>
<evidence type="ECO:0000313" key="1">
    <source>
        <dbReference type="EMBL" id="KKN60306.1"/>
    </source>
</evidence>